<dbReference type="PANTHER" id="PTHR12126:SF11">
    <property type="entry name" value="NADH DEHYDROGENASE [UBIQUINONE] 1 ALPHA SUBCOMPLEX SUBUNIT 9, MITOCHONDRIAL"/>
    <property type="match status" value="1"/>
</dbReference>
<dbReference type="EC" id="1.6.99.3" evidence="2"/>
<keyword evidence="2" id="KW-0560">Oxidoreductase</keyword>
<reference evidence="2 3" key="1">
    <citation type="submission" date="2020-08" db="EMBL/GenBank/DDBJ databases">
        <title>Functional genomics of gut bacteria from endangered species of beetles.</title>
        <authorList>
            <person name="Carlos-Shanley C."/>
        </authorList>
    </citation>
    <scope>NUCLEOTIDE SEQUENCE [LARGE SCALE GENOMIC DNA]</scope>
    <source>
        <strain evidence="2 3">S00123</strain>
    </source>
</reference>
<sequence>MADFGPGLITVFGGSGFIGAQVVRALAKRGWRVRVAVRKPALAYDLRPLGDVGQIQPVLCDITKPADVAAALKGADAAINLVGILFEGAGRKFETSHVEGAINVAQAAKAAGVKRLVHMSALGADVNGKAAYARTKGQAEIAVRDAFPGAVIIRPSVVFGAGDNFLNKFAAMATFSPALPLIGGGVTKFQPVYVGDVAEAIARAVEAPQAEGKTFELGGPSVWTFEDILKFIVRETKRTPFLIPLPFAVARMIGSLAQIPAAIGLTPALTKDQVLLLQGDNVVSPGAAGLAELGIEPTGLEAIAPSYLWRYRVGGQYAENPTNA</sequence>
<dbReference type="CDD" id="cd05271">
    <property type="entry name" value="NDUFA9_like_SDR_a"/>
    <property type="match status" value="1"/>
</dbReference>
<feature type="domain" description="NAD-dependent epimerase/dehydratase" evidence="1">
    <location>
        <begin position="9"/>
        <end position="218"/>
    </location>
</feature>
<keyword evidence="3" id="KW-1185">Reference proteome</keyword>
<protein>
    <submittedName>
        <fullName evidence="2">NADH dehydrogenase</fullName>
        <ecNumber evidence="2">1.6.99.3</ecNumber>
    </submittedName>
</protein>
<proteinExistence type="predicted"/>
<dbReference type="GO" id="GO:0016491">
    <property type="term" value="F:oxidoreductase activity"/>
    <property type="evidence" value="ECO:0007669"/>
    <property type="project" value="UniProtKB-KW"/>
</dbReference>
<organism evidence="2 3">
    <name type="scientific">Brevundimonas bullata</name>
    <dbReference type="NCBI Taxonomy" id="13160"/>
    <lineage>
        <taxon>Bacteria</taxon>
        <taxon>Pseudomonadati</taxon>
        <taxon>Pseudomonadota</taxon>
        <taxon>Alphaproteobacteria</taxon>
        <taxon>Caulobacterales</taxon>
        <taxon>Caulobacteraceae</taxon>
        <taxon>Brevundimonas</taxon>
    </lineage>
</organism>
<dbReference type="GO" id="GO:0044877">
    <property type="term" value="F:protein-containing complex binding"/>
    <property type="evidence" value="ECO:0007669"/>
    <property type="project" value="TreeGrafter"/>
</dbReference>
<dbReference type="InterPro" id="IPR001509">
    <property type="entry name" value="Epimerase_deHydtase"/>
</dbReference>
<dbReference type="Gene3D" id="3.40.50.720">
    <property type="entry name" value="NAD(P)-binding Rossmann-like Domain"/>
    <property type="match status" value="1"/>
</dbReference>
<dbReference type="RefSeq" id="WP_184266330.1">
    <property type="nucleotide sequence ID" value="NZ_JACHKY010000001.1"/>
</dbReference>
<accession>A0A7W7IMF1</accession>
<dbReference type="SUPFAM" id="SSF51735">
    <property type="entry name" value="NAD(P)-binding Rossmann-fold domains"/>
    <property type="match status" value="1"/>
</dbReference>
<dbReference type="Proteomes" id="UP000539957">
    <property type="component" value="Unassembled WGS sequence"/>
</dbReference>
<dbReference type="FunFam" id="3.40.50.720:FF:000702">
    <property type="entry name" value="NADH dehydrogenase (Ubiquinone)"/>
    <property type="match status" value="1"/>
</dbReference>
<dbReference type="InterPro" id="IPR036291">
    <property type="entry name" value="NAD(P)-bd_dom_sf"/>
</dbReference>
<comment type="caution">
    <text evidence="2">The sequence shown here is derived from an EMBL/GenBank/DDBJ whole genome shotgun (WGS) entry which is preliminary data.</text>
</comment>
<dbReference type="EMBL" id="JACHKY010000001">
    <property type="protein sequence ID" value="MBB4796620.1"/>
    <property type="molecule type" value="Genomic_DNA"/>
</dbReference>
<gene>
    <name evidence="2" type="ORF">HNP32_000334</name>
</gene>
<dbReference type="AlphaFoldDB" id="A0A7W7IMF1"/>
<dbReference type="PANTHER" id="PTHR12126">
    <property type="entry name" value="NADH-UBIQUINONE OXIDOREDUCTASE 39 KDA SUBUNIT-RELATED"/>
    <property type="match status" value="1"/>
</dbReference>
<evidence type="ECO:0000313" key="3">
    <source>
        <dbReference type="Proteomes" id="UP000539957"/>
    </source>
</evidence>
<name>A0A7W7IMF1_9CAUL</name>
<evidence type="ECO:0000259" key="1">
    <source>
        <dbReference type="Pfam" id="PF01370"/>
    </source>
</evidence>
<evidence type="ECO:0000313" key="2">
    <source>
        <dbReference type="EMBL" id="MBB4796620.1"/>
    </source>
</evidence>
<dbReference type="Pfam" id="PF01370">
    <property type="entry name" value="Epimerase"/>
    <property type="match status" value="1"/>
</dbReference>
<dbReference type="InterPro" id="IPR051207">
    <property type="entry name" value="ComplexI_NDUFA9_subunit"/>
</dbReference>